<proteinExistence type="predicted"/>
<sequence>MKHYNKPLLLVFPFGLLSHYLRCLVLARHLSPYFRIRFAYHKDYAPFIQAEGFGTFDCITFDEKEVIAKARKFDFSWLSDDAVGSCFLAQADVIERLGPVAVLGDAMPTLKLAAEKTGVPYISVLNGYMTRYYGHVRKLSRSHMAYPYLEKLPRRIKEVFTEMGESMAFREIHRPFKKLRLKYNLSRHDNYLDEMEGDYNIICDMETLFPLRDLPQNYYIPGPILYTGHNNDNNIKEQLNPQKKTIFVSMGSSGEWQKVAFLNHPEYDVYNIITAGDTHGVLKGPHIINTPFADADSLFPHVDLVLCHGGNGTVYQALSHGIPLLCKTSHFEQEWNVAALEKKGLAKSLDRVDKNTYTAIIAEWVTKKGTGAFSAIKTAISHKKELFEATAGQLARTVLAEHKGKVSGQASALKVLELHS</sequence>
<dbReference type="RefSeq" id="WP_094414021.1">
    <property type="nucleotide sequence ID" value="NZ_NOXV01000243.1"/>
</dbReference>
<dbReference type="OrthoDB" id="764352at2"/>
<evidence type="ECO:0000313" key="2">
    <source>
        <dbReference type="EMBL" id="OYQ37979.1"/>
    </source>
</evidence>
<keyword evidence="3" id="KW-1185">Reference proteome</keyword>
<dbReference type="Gene3D" id="3.40.50.2000">
    <property type="entry name" value="Glycogen Phosphorylase B"/>
    <property type="match status" value="2"/>
</dbReference>
<comment type="caution">
    <text evidence="2">The sequence shown here is derived from an EMBL/GenBank/DDBJ whole genome shotgun (WGS) entry which is preliminary data.</text>
</comment>
<name>A0A255Z966_9FLAO</name>
<dbReference type="SUPFAM" id="SSF53756">
    <property type="entry name" value="UDP-Glycosyltransferase/glycogen phosphorylase"/>
    <property type="match status" value="1"/>
</dbReference>
<dbReference type="EMBL" id="NOXV01000243">
    <property type="protein sequence ID" value="OYQ37979.1"/>
    <property type="molecule type" value="Genomic_DNA"/>
</dbReference>
<evidence type="ECO:0000313" key="3">
    <source>
        <dbReference type="Proteomes" id="UP000216605"/>
    </source>
</evidence>
<reference evidence="2 3" key="1">
    <citation type="submission" date="2017-07" db="EMBL/GenBank/DDBJ databases">
        <title>Flavobacterium cyanobacteriorum sp. nov., isolated from cyanobacterial aggregates in a eutrophic lake.</title>
        <authorList>
            <person name="Cai H."/>
        </authorList>
    </citation>
    <scope>NUCLEOTIDE SEQUENCE [LARGE SCALE GENOMIC DNA]</scope>
    <source>
        <strain evidence="2 3">TH021</strain>
    </source>
</reference>
<organism evidence="2 3">
    <name type="scientific">Flavobacterium cyanobacteriorum</name>
    <dbReference type="NCBI Taxonomy" id="2022802"/>
    <lineage>
        <taxon>Bacteria</taxon>
        <taxon>Pseudomonadati</taxon>
        <taxon>Bacteroidota</taxon>
        <taxon>Flavobacteriia</taxon>
        <taxon>Flavobacteriales</taxon>
        <taxon>Flavobacteriaceae</taxon>
        <taxon>Flavobacterium</taxon>
    </lineage>
</organism>
<dbReference type="Proteomes" id="UP000216605">
    <property type="component" value="Unassembled WGS sequence"/>
</dbReference>
<dbReference type="GO" id="GO:0016758">
    <property type="term" value="F:hexosyltransferase activity"/>
    <property type="evidence" value="ECO:0007669"/>
    <property type="project" value="InterPro"/>
</dbReference>
<dbReference type="AlphaFoldDB" id="A0A255Z966"/>
<evidence type="ECO:0000259" key="1">
    <source>
        <dbReference type="Pfam" id="PF04101"/>
    </source>
</evidence>
<gene>
    <name evidence="2" type="ORF">CHU92_07080</name>
</gene>
<feature type="domain" description="Glycosyl transferase family 28 C-terminal" evidence="1">
    <location>
        <begin position="246"/>
        <end position="353"/>
    </location>
</feature>
<accession>A0A255Z966</accession>
<protein>
    <recommendedName>
        <fullName evidence="1">Glycosyl transferase family 28 C-terminal domain-containing protein</fullName>
    </recommendedName>
</protein>
<dbReference type="InterPro" id="IPR007235">
    <property type="entry name" value="Glyco_trans_28_C"/>
</dbReference>
<dbReference type="Pfam" id="PF04101">
    <property type="entry name" value="Glyco_tran_28_C"/>
    <property type="match status" value="1"/>
</dbReference>